<gene>
    <name evidence="4" type="ORF">I5907_10285</name>
</gene>
<dbReference type="SMART" id="SM00886">
    <property type="entry name" value="Dabb"/>
    <property type="match status" value="1"/>
</dbReference>
<comment type="caution">
    <text evidence="4">The sequence shown here is derived from an EMBL/GenBank/DDBJ whole genome shotgun (WGS) entry which is preliminary data.</text>
</comment>
<dbReference type="Proteomes" id="UP000628448">
    <property type="component" value="Unassembled WGS sequence"/>
</dbReference>
<dbReference type="PANTHER" id="PTHR33178">
    <property type="match status" value="1"/>
</dbReference>
<organism evidence="4 5">
    <name type="scientific">Panacibacter microcysteis</name>
    <dbReference type="NCBI Taxonomy" id="2793269"/>
    <lineage>
        <taxon>Bacteria</taxon>
        <taxon>Pseudomonadati</taxon>
        <taxon>Bacteroidota</taxon>
        <taxon>Chitinophagia</taxon>
        <taxon>Chitinophagales</taxon>
        <taxon>Chitinophagaceae</taxon>
        <taxon>Panacibacter</taxon>
    </lineage>
</organism>
<dbReference type="Gene3D" id="3.30.70.100">
    <property type="match status" value="1"/>
</dbReference>
<dbReference type="Pfam" id="PF07876">
    <property type="entry name" value="Dabb"/>
    <property type="match status" value="1"/>
</dbReference>
<dbReference type="PANTHER" id="PTHR33178:SF10">
    <property type="entry name" value="STRESS-RESPONSE A_B BARREL DOMAIN-CONTAINING PROTEIN"/>
    <property type="match status" value="1"/>
</dbReference>
<protein>
    <submittedName>
        <fullName evidence="4">Dabb family protein</fullName>
    </submittedName>
</protein>
<reference evidence="4" key="1">
    <citation type="submission" date="2020-11" db="EMBL/GenBank/DDBJ databases">
        <title>Bacterial whole genome sequence for Panacibacter sp. DH6.</title>
        <authorList>
            <person name="Le V."/>
            <person name="Ko S."/>
            <person name="Ahn C.-Y."/>
            <person name="Oh H.-M."/>
        </authorList>
    </citation>
    <scope>NUCLEOTIDE SEQUENCE</scope>
    <source>
        <strain evidence="4">DH6</strain>
    </source>
</reference>
<dbReference type="AlphaFoldDB" id="A0A931E7J8"/>
<evidence type="ECO:0000313" key="4">
    <source>
        <dbReference type="EMBL" id="MBG9376624.1"/>
    </source>
</evidence>
<keyword evidence="5" id="KW-1185">Reference proteome</keyword>
<dbReference type="RefSeq" id="WP_196990627.1">
    <property type="nucleotide sequence ID" value="NZ_JADWYR010000001.1"/>
</dbReference>
<feature type="domain" description="Stress-response A/B barrel" evidence="3">
    <location>
        <begin position="30"/>
        <end position="124"/>
    </location>
</feature>
<dbReference type="SUPFAM" id="SSF54909">
    <property type="entry name" value="Dimeric alpha+beta barrel"/>
    <property type="match status" value="1"/>
</dbReference>
<dbReference type="InterPro" id="IPR044662">
    <property type="entry name" value="HS1/DABB1-like"/>
</dbReference>
<name>A0A931E7J8_9BACT</name>
<evidence type="ECO:0000259" key="3">
    <source>
        <dbReference type="PROSITE" id="PS51502"/>
    </source>
</evidence>
<dbReference type="PROSITE" id="PS51502">
    <property type="entry name" value="S_R_A_B_BARREL"/>
    <property type="match status" value="1"/>
</dbReference>
<comment type="subunit">
    <text evidence="1">Homodimer.</text>
</comment>
<dbReference type="EMBL" id="JADWYR010000001">
    <property type="protein sequence ID" value="MBG9376624.1"/>
    <property type="molecule type" value="Genomic_DNA"/>
</dbReference>
<evidence type="ECO:0000256" key="2">
    <source>
        <dbReference type="SAM" id="SignalP"/>
    </source>
</evidence>
<sequence length="128" mass="14765">MKKIVTCVLLVLLATPALFAQKSMEKEKVLRHVVLFKFKDDAKAADVQKVEDAFRALKGKIKLIKDFEFGKNNSPENINQGFTHCFFVTFASEKDRDEYLVHADHKAFVEVLKPYLDKALVVDYWARD</sequence>
<dbReference type="InterPro" id="IPR013097">
    <property type="entry name" value="Dabb"/>
</dbReference>
<dbReference type="InterPro" id="IPR011008">
    <property type="entry name" value="Dimeric_a/b-barrel"/>
</dbReference>
<keyword evidence="2" id="KW-0732">Signal</keyword>
<feature type="chain" id="PRO_5037980143" evidence="2">
    <location>
        <begin position="21"/>
        <end position="128"/>
    </location>
</feature>
<feature type="signal peptide" evidence="2">
    <location>
        <begin position="1"/>
        <end position="20"/>
    </location>
</feature>
<evidence type="ECO:0000256" key="1">
    <source>
        <dbReference type="ARBA" id="ARBA00011738"/>
    </source>
</evidence>
<accession>A0A931E7J8</accession>
<evidence type="ECO:0000313" key="5">
    <source>
        <dbReference type="Proteomes" id="UP000628448"/>
    </source>
</evidence>
<proteinExistence type="predicted"/>